<evidence type="ECO:0000313" key="14">
    <source>
        <dbReference type="Proteomes" id="UP000800041"/>
    </source>
</evidence>
<evidence type="ECO:0000256" key="3">
    <source>
        <dbReference type="ARBA" id="ARBA00022729"/>
    </source>
</evidence>
<keyword evidence="5 9" id="KW-0442">Lipid degradation</keyword>
<protein>
    <recommendedName>
        <fullName evidence="2 10">Lysophospholipase</fullName>
        <ecNumber evidence="2 10">3.1.1.5</ecNumber>
    </recommendedName>
</protein>
<proteinExistence type="inferred from homology"/>
<dbReference type="FunFam" id="3.40.1090.10:FF:000010">
    <property type="entry name" value="Lysophospholipase"/>
    <property type="match status" value="1"/>
</dbReference>
<evidence type="ECO:0000256" key="2">
    <source>
        <dbReference type="ARBA" id="ARBA00013274"/>
    </source>
</evidence>
<keyword evidence="6 9" id="KW-0443">Lipid metabolism</keyword>
<dbReference type="EC" id="3.1.1.5" evidence="2 10"/>
<feature type="compositionally biased region" description="Polar residues" evidence="11">
    <location>
        <begin position="58"/>
        <end position="70"/>
    </location>
</feature>
<dbReference type="Proteomes" id="UP000800041">
    <property type="component" value="Unassembled WGS sequence"/>
</dbReference>
<dbReference type="PROSITE" id="PS51210">
    <property type="entry name" value="PLA2C"/>
    <property type="match status" value="1"/>
</dbReference>
<dbReference type="InterPro" id="IPR002642">
    <property type="entry name" value="LysoPLipase_cat_dom"/>
</dbReference>
<evidence type="ECO:0000256" key="1">
    <source>
        <dbReference type="ARBA" id="ARBA00008780"/>
    </source>
</evidence>
<accession>A0A6G1GMS6</accession>
<keyword evidence="14" id="KW-1185">Reference proteome</keyword>
<evidence type="ECO:0000256" key="5">
    <source>
        <dbReference type="ARBA" id="ARBA00022963"/>
    </source>
</evidence>
<name>A0A6G1GMS6_9PEZI</name>
<feature type="domain" description="PLA2c" evidence="12">
    <location>
        <begin position="57"/>
        <end position="613"/>
    </location>
</feature>
<dbReference type="Gene3D" id="3.40.1090.10">
    <property type="entry name" value="Cytosolic phospholipase A2 catalytic domain"/>
    <property type="match status" value="1"/>
</dbReference>
<dbReference type="OrthoDB" id="4084751at2759"/>
<dbReference type="PANTHER" id="PTHR10728:SF33">
    <property type="entry name" value="LYSOPHOSPHOLIPASE 1-RELATED"/>
    <property type="match status" value="1"/>
</dbReference>
<feature type="region of interest" description="Disordered" evidence="11">
    <location>
        <begin position="43"/>
        <end position="76"/>
    </location>
</feature>
<keyword evidence="4 9" id="KW-0378">Hydrolase</keyword>
<organism evidence="13 14">
    <name type="scientific">Aulographum hederae CBS 113979</name>
    <dbReference type="NCBI Taxonomy" id="1176131"/>
    <lineage>
        <taxon>Eukaryota</taxon>
        <taxon>Fungi</taxon>
        <taxon>Dikarya</taxon>
        <taxon>Ascomycota</taxon>
        <taxon>Pezizomycotina</taxon>
        <taxon>Dothideomycetes</taxon>
        <taxon>Pleosporomycetidae</taxon>
        <taxon>Aulographales</taxon>
        <taxon>Aulographaceae</taxon>
    </lineage>
</organism>
<dbReference type="GO" id="GO:0005783">
    <property type="term" value="C:endoplasmic reticulum"/>
    <property type="evidence" value="ECO:0007669"/>
    <property type="project" value="TreeGrafter"/>
</dbReference>
<comment type="catalytic activity">
    <reaction evidence="8 10">
        <text>a 1-acyl-sn-glycero-3-phosphocholine + H2O = sn-glycerol 3-phosphocholine + a fatty acid + H(+)</text>
        <dbReference type="Rhea" id="RHEA:15177"/>
        <dbReference type="ChEBI" id="CHEBI:15377"/>
        <dbReference type="ChEBI" id="CHEBI:15378"/>
        <dbReference type="ChEBI" id="CHEBI:16870"/>
        <dbReference type="ChEBI" id="CHEBI:28868"/>
        <dbReference type="ChEBI" id="CHEBI:58168"/>
        <dbReference type="EC" id="3.1.1.5"/>
    </reaction>
</comment>
<evidence type="ECO:0000256" key="8">
    <source>
        <dbReference type="ARBA" id="ARBA00049531"/>
    </source>
</evidence>
<dbReference type="GO" id="GO:0046475">
    <property type="term" value="P:glycerophospholipid catabolic process"/>
    <property type="evidence" value="ECO:0007669"/>
    <property type="project" value="TreeGrafter"/>
</dbReference>
<dbReference type="PANTHER" id="PTHR10728">
    <property type="entry name" value="CYTOSOLIC PHOSPHOLIPASE A2"/>
    <property type="match status" value="1"/>
</dbReference>
<dbReference type="GO" id="GO:0005829">
    <property type="term" value="C:cytosol"/>
    <property type="evidence" value="ECO:0007669"/>
    <property type="project" value="TreeGrafter"/>
</dbReference>
<evidence type="ECO:0000256" key="4">
    <source>
        <dbReference type="ARBA" id="ARBA00022801"/>
    </source>
</evidence>
<keyword evidence="7" id="KW-0325">Glycoprotein</keyword>
<gene>
    <name evidence="13" type="ORF">K402DRAFT_397868</name>
</gene>
<dbReference type="Pfam" id="PF01735">
    <property type="entry name" value="PLA2_B"/>
    <property type="match status" value="1"/>
</dbReference>
<feature type="chain" id="PRO_5026373055" description="Lysophospholipase" evidence="10">
    <location>
        <begin position="23"/>
        <end position="662"/>
    </location>
</feature>
<evidence type="ECO:0000259" key="12">
    <source>
        <dbReference type="PROSITE" id="PS51210"/>
    </source>
</evidence>
<evidence type="ECO:0000313" key="13">
    <source>
        <dbReference type="EMBL" id="KAF1982132.1"/>
    </source>
</evidence>
<dbReference type="AlphaFoldDB" id="A0A6G1GMS6"/>
<reference evidence="13" key="1">
    <citation type="journal article" date="2020" name="Stud. Mycol.">
        <title>101 Dothideomycetes genomes: a test case for predicting lifestyles and emergence of pathogens.</title>
        <authorList>
            <person name="Haridas S."/>
            <person name="Albert R."/>
            <person name="Binder M."/>
            <person name="Bloem J."/>
            <person name="Labutti K."/>
            <person name="Salamov A."/>
            <person name="Andreopoulos B."/>
            <person name="Baker S."/>
            <person name="Barry K."/>
            <person name="Bills G."/>
            <person name="Bluhm B."/>
            <person name="Cannon C."/>
            <person name="Castanera R."/>
            <person name="Culley D."/>
            <person name="Daum C."/>
            <person name="Ezra D."/>
            <person name="Gonzalez J."/>
            <person name="Henrissat B."/>
            <person name="Kuo A."/>
            <person name="Liang C."/>
            <person name="Lipzen A."/>
            <person name="Lutzoni F."/>
            <person name="Magnuson J."/>
            <person name="Mondo S."/>
            <person name="Nolan M."/>
            <person name="Ohm R."/>
            <person name="Pangilinan J."/>
            <person name="Park H.-J."/>
            <person name="Ramirez L."/>
            <person name="Alfaro M."/>
            <person name="Sun H."/>
            <person name="Tritt A."/>
            <person name="Yoshinaga Y."/>
            <person name="Zwiers L.-H."/>
            <person name="Turgeon B."/>
            <person name="Goodwin S."/>
            <person name="Spatafora J."/>
            <person name="Crous P."/>
            <person name="Grigoriev I."/>
        </authorList>
    </citation>
    <scope>NUCLEOTIDE SEQUENCE</scope>
    <source>
        <strain evidence="13">CBS 113979</strain>
    </source>
</reference>
<evidence type="ECO:0000256" key="6">
    <source>
        <dbReference type="ARBA" id="ARBA00023098"/>
    </source>
</evidence>
<evidence type="ECO:0000256" key="7">
    <source>
        <dbReference type="ARBA" id="ARBA00023180"/>
    </source>
</evidence>
<sequence>MKVACLTSNLVFAASLIAGALANPLITREQALETVAKALAERATPQAPDGYTPEGVNCPSTRPSIRSAAQLSPEERSWLSQRRNNTVPAMRDLLGRLNITGFDVNSYMDRVSNNASALPNIAIAASGGGYRALMNGAGAVAAFDSRTSGSNGPGQIGGLLQSATYLAGLSGGGWLVGSLYVNNFTSVQSIIDASPDDSYNLWQFQNPIYQGPERTGIQLLDSAGYFTNIYQTVEGKEDAGFNVSITDYWGRALAFQLVNATEGGPAYTWSSIQTDPAFSQANAPMPILVADGRAPGEQLISSNSTVYEMNPWEIGSWDPTVFGFAPMRYVGSNFSGGALPANQDCISGFDNAGYVMGTSSSLFNQALLMLNTSSSDSGVLRDALTAVLSNIGEDSNDIADWSPNPFYHYNNDSNPNAASKRLTLVDGGEDLQNIPLYPVIQPERHVDVIFAIDSSADTVLPDGTTTGWPNGTSLVATYQRSLNPTIENGTAFPAVPDQNTFINLGLNHRPTFFGCDSSNQTGDHPLVVYLPNAPYVYNTNFSTFDPVYNISERNAAIMNGYDVATMGNGTVDSMWPTCVGCAILSRSLERTGTQVPDVCNMCFERYCWNGTIASELPNPPYNPSLILEDQAVDVTSGAAAGETFSKMAVVGMAAIAAAVLAA</sequence>
<dbReference type="GO" id="GO:0004622">
    <property type="term" value="F:phosphatidylcholine lysophospholipase activity"/>
    <property type="evidence" value="ECO:0007669"/>
    <property type="project" value="UniProtKB-EC"/>
</dbReference>
<dbReference type="EMBL" id="ML977188">
    <property type="protein sequence ID" value="KAF1982132.1"/>
    <property type="molecule type" value="Genomic_DNA"/>
</dbReference>
<keyword evidence="3 10" id="KW-0732">Signal</keyword>
<comment type="similarity">
    <text evidence="1 10">Belongs to the lysophospholipase family.</text>
</comment>
<evidence type="ECO:0000256" key="11">
    <source>
        <dbReference type="SAM" id="MobiDB-lite"/>
    </source>
</evidence>
<dbReference type="SUPFAM" id="SSF52151">
    <property type="entry name" value="FabD/lysophospholipase-like"/>
    <property type="match status" value="1"/>
</dbReference>
<dbReference type="InterPro" id="IPR016035">
    <property type="entry name" value="Acyl_Trfase/lysoPLipase"/>
</dbReference>
<evidence type="ECO:0000256" key="9">
    <source>
        <dbReference type="PROSITE-ProRule" id="PRU00555"/>
    </source>
</evidence>
<dbReference type="GO" id="GO:0004623">
    <property type="term" value="F:phospholipase A2 activity"/>
    <property type="evidence" value="ECO:0007669"/>
    <property type="project" value="TreeGrafter"/>
</dbReference>
<dbReference type="SMART" id="SM00022">
    <property type="entry name" value="PLAc"/>
    <property type="match status" value="1"/>
</dbReference>
<evidence type="ECO:0000256" key="10">
    <source>
        <dbReference type="RuleBase" id="RU362103"/>
    </source>
</evidence>
<feature type="signal peptide" evidence="10">
    <location>
        <begin position="1"/>
        <end position="22"/>
    </location>
</feature>